<evidence type="ECO:0000256" key="6">
    <source>
        <dbReference type="ARBA" id="ARBA00023002"/>
    </source>
</evidence>
<dbReference type="Pfam" id="PF00317">
    <property type="entry name" value="Ribonuc_red_lgN"/>
    <property type="match status" value="1"/>
</dbReference>
<dbReference type="UniPathway" id="UPA00326"/>
<dbReference type="Pfam" id="PF02867">
    <property type="entry name" value="Ribonuc_red_lgC"/>
    <property type="match status" value="1"/>
</dbReference>
<dbReference type="PANTHER" id="PTHR11573:SF6">
    <property type="entry name" value="RIBONUCLEOSIDE-DIPHOSPHATE REDUCTASE LARGE SUBUNIT"/>
    <property type="match status" value="1"/>
</dbReference>
<proteinExistence type="inferred from homology"/>
<dbReference type="EMBL" id="NVUS01000015">
    <property type="protein sequence ID" value="PCI99528.1"/>
    <property type="molecule type" value="Genomic_DNA"/>
</dbReference>
<organism evidence="12">
    <name type="scientific">OCS116 cluster bacterium</name>
    <dbReference type="NCBI Taxonomy" id="2030921"/>
    <lineage>
        <taxon>Bacteria</taxon>
        <taxon>Pseudomonadati</taxon>
        <taxon>Pseudomonadota</taxon>
        <taxon>Alphaproteobacteria</taxon>
        <taxon>OCS116 cluster</taxon>
    </lineage>
</organism>
<feature type="domain" description="ATP-cone" evidence="11">
    <location>
        <begin position="141"/>
        <end position="229"/>
    </location>
</feature>
<evidence type="ECO:0000256" key="5">
    <source>
        <dbReference type="ARBA" id="ARBA00022840"/>
    </source>
</evidence>
<keyword evidence="6 10" id="KW-0560">Oxidoreductase</keyword>
<dbReference type="GO" id="GO:0004748">
    <property type="term" value="F:ribonucleoside-diphosphate reductase activity, thioredoxin disulfide as acceptor"/>
    <property type="evidence" value="ECO:0007669"/>
    <property type="project" value="UniProtKB-EC"/>
</dbReference>
<reference evidence="12" key="2">
    <citation type="journal article" date="2018" name="ISME J.">
        <title>A dynamic microbial community with high functional redundancy inhabits the cold, oxic subseafloor aquifer.</title>
        <authorList>
            <person name="Tully B.J."/>
            <person name="Wheat C.G."/>
            <person name="Glazer B.T."/>
            <person name="Huber J.A."/>
        </authorList>
    </citation>
    <scope>NUCLEOTIDE SEQUENCE</scope>
    <source>
        <strain evidence="12">NORP83</strain>
    </source>
</reference>
<dbReference type="SUPFAM" id="SSF48168">
    <property type="entry name" value="R1 subunit of ribonucleotide reductase, N-terminal domain"/>
    <property type="match status" value="1"/>
</dbReference>
<dbReference type="InterPro" id="IPR000788">
    <property type="entry name" value="RNR_lg_C"/>
</dbReference>
<keyword evidence="3" id="KW-0021">Allosteric enzyme</keyword>
<dbReference type="InterPro" id="IPR013509">
    <property type="entry name" value="RNR_lsu_N"/>
</dbReference>
<protein>
    <recommendedName>
        <fullName evidence="2 10">Ribonucleoside-diphosphate reductase</fullName>
        <ecNumber evidence="2 10">1.17.4.1</ecNumber>
    </recommendedName>
</protein>
<evidence type="ECO:0000256" key="8">
    <source>
        <dbReference type="ARBA" id="ARBA00047754"/>
    </source>
</evidence>
<sequence>MVRLKRVLLPETSLVTINNIIPEGVQLEKRSGVKELFLPTPVFTAIHKAMMATNGDEMADINIYEEATELTKSAISAIMKRVESFGSVHQEEVQDQVELTLMRAEYYNVAKNFIIYRKQRADQRDQVEEIVSSHSGRLSQMMIIKRDGTQQAVSLNKITNRVAVLAADLNVDPILVSQSAVAGLHNGITTEEIDNFLSETAASLTTDHPDYAIIAGRIKVDGLHKDTKGIRIATEQLYKANMVNEHHYNKVMNNIDAIEEIINYDLDYTFDYFALTTLMRAYFLRVDDKPVERPQDLWMRCALTVTGNEFDYDKVKKTYDQLSQGYYTHATPTLFNSGTNLQQLSSCFLLAMEDDSIEGIFNTMKDCALISKTAGGIGLHAHNIRANGSRIKSTGGKSNGLVPFLKVLNETVRAVDQGGGKRKGVAAVYLEPWHGDIEAFLELRKNTGAEEFRTRDLFLAMWIPDIFMQRVEADQEWTLMSQDTCPRLSDTSGAEFEKLYLQYEAEGRGLKTVKARDIMSRIIESQIETGQPYMCYKDAMNSKSNQKNLGTIKSSNLCAEIAEFSSKEETAVCNLASIALPKFVQADGSFDYQGLYDVAYNATINLNNVIDVNYYPTQKTDISNNRHRPIGLGMQGLADVYFKMGIAYDSDEAADINRKAFETIYFASVTASKDAAKQSGTYETYAGSPMSEGEFQFDMWDKQDQGPKAAGYEFMWDWDALRKEVAEHGVRNSLLTACMPTASTGIILGNTETFQAQTSNLYKRQTLSGEFMLINRHLVEDLSKLNLWNAEMRDKIVIENGSVQNIPEISTKLKEIYKTVWEISQKTIINMSAQRAPFIDQSQSMNLWLEDASFGQVNSMHFYAWKSGLKTGMYYLRSKPAASNVKVTVSTDRKTETVIATPQVECTDEICVVCSA</sequence>
<evidence type="ECO:0000256" key="7">
    <source>
        <dbReference type="ARBA" id="ARBA00023116"/>
    </source>
</evidence>
<name>A0A2A4YXC7_9PROT</name>
<evidence type="ECO:0000256" key="4">
    <source>
        <dbReference type="ARBA" id="ARBA00022741"/>
    </source>
</evidence>
<comment type="caution">
    <text evidence="12">The sequence shown here is derived from an EMBL/GenBank/DDBJ whole genome shotgun (WGS) entry which is preliminary data.</text>
</comment>
<evidence type="ECO:0000256" key="3">
    <source>
        <dbReference type="ARBA" id="ARBA00022533"/>
    </source>
</evidence>
<dbReference type="Pfam" id="PF03477">
    <property type="entry name" value="ATP-cone"/>
    <property type="match status" value="2"/>
</dbReference>
<feature type="domain" description="ATP-cone" evidence="11">
    <location>
        <begin position="25"/>
        <end position="124"/>
    </location>
</feature>
<dbReference type="AlphaFoldDB" id="A0A2A4YXC7"/>
<dbReference type="NCBIfam" id="TIGR02506">
    <property type="entry name" value="NrdE_NrdA"/>
    <property type="match status" value="1"/>
</dbReference>
<dbReference type="InterPro" id="IPR039718">
    <property type="entry name" value="Rrm1"/>
</dbReference>
<dbReference type="PANTHER" id="PTHR11573">
    <property type="entry name" value="RIBONUCLEOSIDE-DIPHOSPHATE REDUCTASE LARGE CHAIN"/>
    <property type="match status" value="1"/>
</dbReference>
<reference key="1">
    <citation type="submission" date="2017-08" db="EMBL/GenBank/DDBJ databases">
        <title>A dynamic microbial community with high functional redundancy inhabits the cold, oxic subseafloor aquifer.</title>
        <authorList>
            <person name="Tully B.J."/>
            <person name="Wheat C.G."/>
            <person name="Glazer B.T."/>
            <person name="Huber J.A."/>
        </authorList>
    </citation>
    <scope>NUCLEOTIDE SEQUENCE [LARGE SCALE GENOMIC DNA]</scope>
</reference>
<evidence type="ECO:0000256" key="2">
    <source>
        <dbReference type="ARBA" id="ARBA00012274"/>
    </source>
</evidence>
<keyword evidence="7 10" id="KW-0215">Deoxyribonucleotide synthesis</keyword>
<gene>
    <name evidence="12" type="ORF">COB13_11480</name>
</gene>
<evidence type="ECO:0000259" key="11">
    <source>
        <dbReference type="PROSITE" id="PS51161"/>
    </source>
</evidence>
<dbReference type="GO" id="GO:0009263">
    <property type="term" value="P:deoxyribonucleotide biosynthetic process"/>
    <property type="evidence" value="ECO:0007669"/>
    <property type="project" value="UniProtKB-KW"/>
</dbReference>
<dbReference type="InterPro" id="IPR013346">
    <property type="entry name" value="NrdE_NrdA_C"/>
</dbReference>
<dbReference type="InterPro" id="IPR005144">
    <property type="entry name" value="ATP-cone_dom"/>
</dbReference>
<dbReference type="CDD" id="cd01679">
    <property type="entry name" value="RNR_I"/>
    <property type="match status" value="1"/>
</dbReference>
<dbReference type="GO" id="GO:0005971">
    <property type="term" value="C:ribonucleoside-diphosphate reductase complex"/>
    <property type="evidence" value="ECO:0007669"/>
    <property type="project" value="TreeGrafter"/>
</dbReference>
<keyword evidence="5 9" id="KW-0067">ATP-binding</keyword>
<dbReference type="Gene3D" id="3.20.70.20">
    <property type="match status" value="1"/>
</dbReference>
<dbReference type="EC" id="1.17.4.1" evidence="2 10"/>
<evidence type="ECO:0000256" key="10">
    <source>
        <dbReference type="RuleBase" id="RU003410"/>
    </source>
</evidence>
<dbReference type="GO" id="GO:0005524">
    <property type="term" value="F:ATP binding"/>
    <property type="evidence" value="ECO:0007669"/>
    <property type="project" value="UniProtKB-UniRule"/>
</dbReference>
<dbReference type="InterPro" id="IPR008926">
    <property type="entry name" value="RNR_R1-su_N"/>
</dbReference>
<comment type="function">
    <text evidence="10">Provides the precursors necessary for DNA synthesis. Catalyzes the biosynthesis of deoxyribonucleotides from the corresponding ribonucleotides.</text>
</comment>
<accession>A0A2A4YXC7</accession>
<keyword evidence="4 9" id="KW-0547">Nucleotide-binding</keyword>
<dbReference type="PROSITE" id="PS00089">
    <property type="entry name" value="RIBORED_LARGE"/>
    <property type="match status" value="1"/>
</dbReference>
<evidence type="ECO:0000256" key="9">
    <source>
        <dbReference type="PROSITE-ProRule" id="PRU00492"/>
    </source>
</evidence>
<dbReference type="SUPFAM" id="SSF51998">
    <property type="entry name" value="PFL-like glycyl radical enzymes"/>
    <property type="match status" value="1"/>
</dbReference>
<dbReference type="PRINTS" id="PR01183">
    <property type="entry name" value="RIBORDTASEM1"/>
</dbReference>
<dbReference type="PROSITE" id="PS51161">
    <property type="entry name" value="ATP_CONE"/>
    <property type="match status" value="2"/>
</dbReference>
<evidence type="ECO:0000313" key="12">
    <source>
        <dbReference type="EMBL" id="PCI99528.1"/>
    </source>
</evidence>
<comment type="catalytic activity">
    <reaction evidence="8 10">
        <text>a 2'-deoxyribonucleoside 5'-diphosphate + [thioredoxin]-disulfide + H2O = a ribonucleoside 5'-diphosphate + [thioredoxin]-dithiol</text>
        <dbReference type="Rhea" id="RHEA:23252"/>
        <dbReference type="Rhea" id="RHEA-COMP:10698"/>
        <dbReference type="Rhea" id="RHEA-COMP:10700"/>
        <dbReference type="ChEBI" id="CHEBI:15377"/>
        <dbReference type="ChEBI" id="CHEBI:29950"/>
        <dbReference type="ChEBI" id="CHEBI:50058"/>
        <dbReference type="ChEBI" id="CHEBI:57930"/>
        <dbReference type="ChEBI" id="CHEBI:73316"/>
        <dbReference type="EC" id="1.17.4.1"/>
    </reaction>
</comment>
<evidence type="ECO:0000256" key="1">
    <source>
        <dbReference type="ARBA" id="ARBA00010406"/>
    </source>
</evidence>
<comment type="similarity">
    <text evidence="1 10">Belongs to the ribonucleoside diphosphate reductase large chain family.</text>
</comment>